<protein>
    <submittedName>
        <fullName evidence="1">Uncharacterized protein</fullName>
    </submittedName>
</protein>
<proteinExistence type="predicted"/>
<reference evidence="1 2" key="1">
    <citation type="submission" date="2014-11" db="EMBL/GenBank/DDBJ databases">
        <title>Genome sequencing of Pantoea rodasii ND03.</title>
        <authorList>
            <person name="Muhamad Yunos N.Y."/>
            <person name="Chan K.-G."/>
        </authorList>
    </citation>
    <scope>NUCLEOTIDE SEQUENCE [LARGE SCALE GENOMIC DNA]</scope>
    <source>
        <strain evidence="1 2">ND03</strain>
    </source>
</reference>
<sequence>MYNNLPALTDNILWDKNLISSDYANLDEDALGAALQSYSEAIKALKGKWYPLHDSPLKFWIARHDQLTLYRPGLLSAEQIILTDELEEAALRLNRVGMAAAVDRLVQNRDTDRLKDIKMGVVRFLRFVRENFSLIQAGFIAFSPSVSSQLEHQRKTQLLADNSERHFLQGVMPQEIAQLYERSLRIRGIERIGSEGHIRYVSEKALPGEISLELRDCFSSYTNGHMFQNIRPVRENEDGTLTVEITRGRPGSRASFNRWVQGASNRSIYFHYRGLLADIGQSSEAGASLVTRCPLQGKILQKLDASGRLSRRMLEIEVPFLKDLSLEEIFRIRTDYEPSVTAYRRSLRECALAIEQASGPEEILQLQMRFQERIADEGLEDLKQKLSDWKRQSIQDTALLAVPAVLGYMGAPAFSTLATGAASLLQAVLGARRSHREITRHPSWFLLRTTNSRILKR</sequence>
<evidence type="ECO:0000313" key="1">
    <source>
        <dbReference type="EMBL" id="KHJ65604.1"/>
    </source>
</evidence>
<evidence type="ECO:0000313" key="2">
    <source>
        <dbReference type="Proteomes" id="UP000030853"/>
    </source>
</evidence>
<dbReference type="AlphaFoldDB" id="A0A0B1QYZ3"/>
<dbReference type="EMBL" id="JTJJ01000119">
    <property type="protein sequence ID" value="KHJ65604.1"/>
    <property type="molecule type" value="Genomic_DNA"/>
</dbReference>
<comment type="caution">
    <text evidence="1">The sequence shown here is derived from an EMBL/GenBank/DDBJ whole genome shotgun (WGS) entry which is preliminary data.</text>
</comment>
<accession>A0A0B1QYZ3</accession>
<gene>
    <name evidence="1" type="ORF">QU24_23700</name>
</gene>
<organism evidence="1 2">
    <name type="scientific">Pantoea rodasii</name>
    <dbReference type="NCBI Taxonomy" id="1076549"/>
    <lineage>
        <taxon>Bacteria</taxon>
        <taxon>Pseudomonadati</taxon>
        <taxon>Pseudomonadota</taxon>
        <taxon>Gammaproteobacteria</taxon>
        <taxon>Enterobacterales</taxon>
        <taxon>Erwiniaceae</taxon>
        <taxon>Pantoea</taxon>
    </lineage>
</organism>
<dbReference type="Proteomes" id="UP000030853">
    <property type="component" value="Unassembled WGS sequence"/>
</dbReference>
<dbReference type="RefSeq" id="WP_039336249.1">
    <property type="nucleotide sequence ID" value="NZ_JTJJ01000119.1"/>
</dbReference>
<name>A0A0B1QYZ3_9GAMM</name>